<evidence type="ECO:0000313" key="1">
    <source>
        <dbReference type="EMBL" id="KEZ89805.1"/>
    </source>
</evidence>
<sequence>MEKELQYDFIEVKEVSDAALLPLDSQTPQMLYFLNEGGSVFYDYITCRKVGKFYAFTQAIIPPSQWEKDKQQIANIILSAKERNHS</sequence>
<dbReference type="AlphaFoldDB" id="A0A084JLH1"/>
<dbReference type="EMBL" id="JPME01000015">
    <property type="protein sequence ID" value="KEZ89805.1"/>
    <property type="molecule type" value="Genomic_DNA"/>
</dbReference>
<evidence type="ECO:0000313" key="2">
    <source>
        <dbReference type="Proteomes" id="UP000028525"/>
    </source>
</evidence>
<proteinExistence type="predicted"/>
<name>A0A084JLH1_9FIRM</name>
<dbReference type="STRING" id="29354.IO98_14165"/>
<protein>
    <submittedName>
        <fullName evidence="1">Uncharacterized protein</fullName>
    </submittedName>
</protein>
<organism evidence="1 2">
    <name type="scientific">Lacrimispora celerecrescens</name>
    <dbReference type="NCBI Taxonomy" id="29354"/>
    <lineage>
        <taxon>Bacteria</taxon>
        <taxon>Bacillati</taxon>
        <taxon>Bacillota</taxon>
        <taxon>Clostridia</taxon>
        <taxon>Lachnospirales</taxon>
        <taxon>Lachnospiraceae</taxon>
        <taxon>Lacrimispora</taxon>
    </lineage>
</organism>
<accession>A0A084JLH1</accession>
<keyword evidence="2" id="KW-1185">Reference proteome</keyword>
<dbReference type="Proteomes" id="UP000028525">
    <property type="component" value="Unassembled WGS sequence"/>
</dbReference>
<gene>
    <name evidence="1" type="ORF">IO98_14165</name>
</gene>
<comment type="caution">
    <text evidence="1">The sequence shown here is derived from an EMBL/GenBank/DDBJ whole genome shotgun (WGS) entry which is preliminary data.</text>
</comment>
<reference evidence="1 2" key="1">
    <citation type="submission" date="2014-07" db="EMBL/GenBank/DDBJ databases">
        <title>Draft genome of Clostridium celerecrescens 152B isolated from sediments associated with methane hydrate from Krishna Godavari basin.</title>
        <authorList>
            <person name="Honkalas V.S."/>
            <person name="Dabir A.P."/>
            <person name="Arora P."/>
            <person name="Dhakephalkar P.K."/>
        </authorList>
    </citation>
    <scope>NUCLEOTIDE SEQUENCE [LARGE SCALE GENOMIC DNA]</scope>
    <source>
        <strain evidence="1 2">152B</strain>
    </source>
</reference>